<protein>
    <submittedName>
        <fullName evidence="4">Uncharacterized protein</fullName>
    </submittedName>
</protein>
<keyword evidence="5" id="KW-1185">Reference proteome</keyword>
<dbReference type="STRING" id="1051891.A0A0C3QSF5"/>
<dbReference type="EMBL" id="KN822967">
    <property type="protein sequence ID" value="KIO30914.1"/>
    <property type="molecule type" value="Genomic_DNA"/>
</dbReference>
<comment type="subcellular location">
    <subcellularLocation>
        <location evidence="1">Nucleus</location>
    </subcellularLocation>
</comment>
<keyword evidence="2" id="KW-0539">Nucleus</keyword>
<evidence type="ECO:0000256" key="1">
    <source>
        <dbReference type="ARBA" id="ARBA00004123"/>
    </source>
</evidence>
<sequence>MLAQALRPTREYAFTVESVKKDLTRGDERPEWPLSTYGPAKHEPTYITGTDLSQEEMRVRAYEARSQNRLSEYSSFEATQLQQADNIVADRLKDPMATFKHITEQGSIGPNGLTNTQAPATSAFGAPATPAFGSTGFGSNAGGSGGGISILGAAKPTAFGSSTTPAFGQTNTPSAFGQASAFGAGATSTPAFGQTSTTTPAF</sequence>
<feature type="compositionally biased region" description="Low complexity" evidence="3">
    <location>
        <begin position="173"/>
        <end position="193"/>
    </location>
</feature>
<dbReference type="Proteomes" id="UP000054248">
    <property type="component" value="Unassembled WGS sequence"/>
</dbReference>
<dbReference type="InterPro" id="IPR051767">
    <property type="entry name" value="Nucleoporin_NUP42"/>
</dbReference>
<reference evidence="5" key="2">
    <citation type="submission" date="2015-01" db="EMBL/GenBank/DDBJ databases">
        <title>Evolutionary Origins and Diversification of the Mycorrhizal Mutualists.</title>
        <authorList>
            <consortium name="DOE Joint Genome Institute"/>
            <consortium name="Mycorrhizal Genomics Consortium"/>
            <person name="Kohler A."/>
            <person name="Kuo A."/>
            <person name="Nagy L.G."/>
            <person name="Floudas D."/>
            <person name="Copeland A."/>
            <person name="Barry K.W."/>
            <person name="Cichocki N."/>
            <person name="Veneault-Fourrey C."/>
            <person name="LaButti K."/>
            <person name="Lindquist E.A."/>
            <person name="Lipzen A."/>
            <person name="Lundell T."/>
            <person name="Morin E."/>
            <person name="Murat C."/>
            <person name="Riley R."/>
            <person name="Ohm R."/>
            <person name="Sun H."/>
            <person name="Tunlid A."/>
            <person name="Henrissat B."/>
            <person name="Grigoriev I.V."/>
            <person name="Hibbett D.S."/>
            <person name="Martin F."/>
        </authorList>
    </citation>
    <scope>NUCLEOTIDE SEQUENCE [LARGE SCALE GENOMIC DNA]</scope>
    <source>
        <strain evidence="5">MUT 4182</strain>
    </source>
</reference>
<dbReference type="HOGENOM" id="CLU_1357583_0_0_1"/>
<gene>
    <name evidence="4" type="ORF">M407DRAFT_20036</name>
</gene>
<feature type="non-terminal residue" evidence="4">
    <location>
        <position position="202"/>
    </location>
</feature>
<organism evidence="4 5">
    <name type="scientific">Tulasnella calospora MUT 4182</name>
    <dbReference type="NCBI Taxonomy" id="1051891"/>
    <lineage>
        <taxon>Eukaryota</taxon>
        <taxon>Fungi</taxon>
        <taxon>Dikarya</taxon>
        <taxon>Basidiomycota</taxon>
        <taxon>Agaricomycotina</taxon>
        <taxon>Agaricomycetes</taxon>
        <taxon>Cantharellales</taxon>
        <taxon>Tulasnellaceae</taxon>
        <taxon>Tulasnella</taxon>
    </lineage>
</organism>
<feature type="region of interest" description="Disordered" evidence="3">
    <location>
        <begin position="26"/>
        <end position="46"/>
    </location>
</feature>
<proteinExistence type="predicted"/>
<evidence type="ECO:0000256" key="3">
    <source>
        <dbReference type="SAM" id="MobiDB-lite"/>
    </source>
</evidence>
<dbReference type="OrthoDB" id="20729at2759"/>
<accession>A0A0C3QSF5</accession>
<evidence type="ECO:0000256" key="2">
    <source>
        <dbReference type="ARBA" id="ARBA00023242"/>
    </source>
</evidence>
<dbReference type="AlphaFoldDB" id="A0A0C3QSF5"/>
<dbReference type="PANTHER" id="PTHR46527:SF1">
    <property type="entry name" value="NUCLEOPORIN NUP42"/>
    <property type="match status" value="1"/>
</dbReference>
<name>A0A0C3QSF5_9AGAM</name>
<dbReference type="GO" id="GO:0005634">
    <property type="term" value="C:nucleus"/>
    <property type="evidence" value="ECO:0007669"/>
    <property type="project" value="UniProtKB-SubCell"/>
</dbReference>
<reference evidence="4 5" key="1">
    <citation type="submission" date="2014-04" db="EMBL/GenBank/DDBJ databases">
        <authorList>
            <consortium name="DOE Joint Genome Institute"/>
            <person name="Kuo A."/>
            <person name="Girlanda M."/>
            <person name="Perotto S."/>
            <person name="Kohler A."/>
            <person name="Nagy L.G."/>
            <person name="Floudas D."/>
            <person name="Copeland A."/>
            <person name="Barry K.W."/>
            <person name="Cichocki N."/>
            <person name="Veneault-Fourrey C."/>
            <person name="LaButti K."/>
            <person name="Lindquist E.A."/>
            <person name="Lipzen A."/>
            <person name="Lundell T."/>
            <person name="Morin E."/>
            <person name="Murat C."/>
            <person name="Sun H."/>
            <person name="Tunlid A."/>
            <person name="Henrissat B."/>
            <person name="Grigoriev I.V."/>
            <person name="Hibbett D.S."/>
            <person name="Martin F."/>
            <person name="Nordberg H.P."/>
            <person name="Cantor M.N."/>
            <person name="Hua S.X."/>
        </authorList>
    </citation>
    <scope>NUCLEOTIDE SEQUENCE [LARGE SCALE GENOMIC DNA]</scope>
    <source>
        <strain evidence="4 5">MUT 4182</strain>
    </source>
</reference>
<evidence type="ECO:0000313" key="5">
    <source>
        <dbReference type="Proteomes" id="UP000054248"/>
    </source>
</evidence>
<dbReference type="PANTHER" id="PTHR46527">
    <property type="entry name" value="NUCLEOPORIN-LIKE PROTEIN 2"/>
    <property type="match status" value="1"/>
</dbReference>
<feature type="region of interest" description="Disordered" evidence="3">
    <location>
        <begin position="169"/>
        <end position="202"/>
    </location>
</feature>
<evidence type="ECO:0000313" key="4">
    <source>
        <dbReference type="EMBL" id="KIO30914.1"/>
    </source>
</evidence>